<dbReference type="SUPFAM" id="SSF53850">
    <property type="entry name" value="Periplasmic binding protein-like II"/>
    <property type="match status" value="1"/>
</dbReference>
<evidence type="ECO:0000313" key="2">
    <source>
        <dbReference type="EMBL" id="BEQ16745.1"/>
    </source>
</evidence>
<dbReference type="Pfam" id="PF16868">
    <property type="entry name" value="NMT1_3"/>
    <property type="match status" value="1"/>
</dbReference>
<feature type="chain" id="PRO_5043964471" description="TAXI family TRAP transporter solute-binding subunit" evidence="1">
    <location>
        <begin position="24"/>
        <end position="321"/>
    </location>
</feature>
<reference evidence="3" key="1">
    <citation type="journal article" date="2023" name="Arch. Microbiol.">
        <title>Desulfoferula mesophilus gen. nov. sp. nov., a mesophilic sulfate-reducing bacterium isolated from a brackish lake sediment.</title>
        <authorList>
            <person name="Watanabe T."/>
            <person name="Yabe T."/>
            <person name="Tsuji J.M."/>
            <person name="Fukui M."/>
        </authorList>
    </citation>
    <scope>NUCLEOTIDE SEQUENCE [LARGE SCALE GENOMIC DNA]</scope>
    <source>
        <strain evidence="3">12FAK</strain>
    </source>
</reference>
<feature type="signal peptide" evidence="1">
    <location>
        <begin position="1"/>
        <end position="23"/>
    </location>
</feature>
<dbReference type="PANTHER" id="PTHR42941">
    <property type="entry name" value="SLL1037 PROTEIN"/>
    <property type="match status" value="1"/>
</dbReference>
<dbReference type="PANTHER" id="PTHR42941:SF1">
    <property type="entry name" value="SLL1037 PROTEIN"/>
    <property type="match status" value="1"/>
</dbReference>
<evidence type="ECO:0008006" key="4">
    <source>
        <dbReference type="Google" id="ProtNLM"/>
    </source>
</evidence>
<keyword evidence="1" id="KW-0732">Signal</keyword>
<name>A0AAU9ELE5_9BACT</name>
<dbReference type="AlphaFoldDB" id="A0AAU9ELE5"/>
<evidence type="ECO:0000256" key="1">
    <source>
        <dbReference type="SAM" id="SignalP"/>
    </source>
</evidence>
<accession>A0AAU9ELE5</accession>
<gene>
    <name evidence="2" type="ORF">FAK_38110</name>
</gene>
<evidence type="ECO:0000313" key="3">
    <source>
        <dbReference type="Proteomes" id="UP001366166"/>
    </source>
</evidence>
<dbReference type="Proteomes" id="UP001366166">
    <property type="component" value="Chromosome"/>
</dbReference>
<dbReference type="Gene3D" id="3.40.190.10">
    <property type="entry name" value="Periplasmic binding protein-like II"/>
    <property type="match status" value="2"/>
</dbReference>
<dbReference type="KEGG" id="dmp:FAK_38110"/>
<sequence>MKKFSVIMAIAMALLLGAGIAMSTTFIGIGTGGTGGIYYPYGGGVAEIWSKYVKGVKAVAEVTGASVENVKLADKGETVIGEVMGDVAKAGFQGTSKFRGKKHRILGMAIMYPNLLQVVVLKKSPITDITQIKGKSVSTGSPGSGTNFMSEAVLKALGIPLDSYSDKRLSFTETANALRDGTIEVGFWSVGPGTSSIMDLATTHDIRILPITAKQQAKVLAANKTYAAVDLSTGVYRGVDKPVPTIGVWNVMIVQKSLDTELVYNLVNALWNHRDYLMKIHPSAAYTTPENAVKYSPIPLHPGTVKALKERGITVPNILMP</sequence>
<dbReference type="RefSeq" id="WP_338603017.1">
    <property type="nucleotide sequence ID" value="NZ_AP028679.1"/>
</dbReference>
<dbReference type="InterPro" id="IPR011852">
    <property type="entry name" value="TRAP_TAXI"/>
</dbReference>
<dbReference type="NCBIfam" id="TIGR02122">
    <property type="entry name" value="TRAP_TAXI"/>
    <property type="match status" value="1"/>
</dbReference>
<keyword evidence="3" id="KW-1185">Reference proteome</keyword>
<organism evidence="2 3">
    <name type="scientific">Desulfoferula mesophila</name>
    <dbReference type="NCBI Taxonomy" id="3058419"/>
    <lineage>
        <taxon>Bacteria</taxon>
        <taxon>Pseudomonadati</taxon>
        <taxon>Thermodesulfobacteriota</taxon>
        <taxon>Desulfarculia</taxon>
        <taxon>Desulfarculales</taxon>
        <taxon>Desulfarculaceae</taxon>
        <taxon>Desulfoferula</taxon>
    </lineage>
</organism>
<proteinExistence type="predicted"/>
<dbReference type="EMBL" id="AP028679">
    <property type="protein sequence ID" value="BEQ16745.1"/>
    <property type="molecule type" value="Genomic_DNA"/>
</dbReference>
<protein>
    <recommendedName>
        <fullName evidence="4">TAXI family TRAP transporter solute-binding subunit</fullName>
    </recommendedName>
</protein>